<reference evidence="2" key="1">
    <citation type="submission" date="2022-11" db="UniProtKB">
        <authorList>
            <consortium name="WormBaseParasite"/>
        </authorList>
    </citation>
    <scope>IDENTIFICATION</scope>
</reference>
<evidence type="ECO:0000313" key="2">
    <source>
        <dbReference type="WBParaSite" id="PSAMB.scaffold1786size27870.g15101.t1"/>
    </source>
</evidence>
<dbReference type="SUPFAM" id="SSF53098">
    <property type="entry name" value="Ribonuclease H-like"/>
    <property type="match status" value="1"/>
</dbReference>
<name>A0A914VC79_9BILA</name>
<keyword evidence="1" id="KW-1185">Reference proteome</keyword>
<proteinExistence type="predicted"/>
<dbReference type="AlphaFoldDB" id="A0A914VC79"/>
<dbReference type="Proteomes" id="UP000887566">
    <property type="component" value="Unplaced"/>
</dbReference>
<evidence type="ECO:0000313" key="1">
    <source>
        <dbReference type="Proteomes" id="UP000887566"/>
    </source>
</evidence>
<dbReference type="WBParaSite" id="PSAMB.scaffold1786size27870.g15101.t1">
    <property type="protein sequence ID" value="PSAMB.scaffold1786size27870.g15101.t1"/>
    <property type="gene ID" value="PSAMB.scaffold1786size27870.g15101"/>
</dbReference>
<sequence>MTQEILMEFELTDDRILRYRADNGANIVAALRESLIDITAKILDLDDSEITAAQIDRHLNESFDEVAEYDDLTIEYKRVFPKLMDCAGHSLQLPLRKVIDGNPELAELRHKVFSLLNKFAKSELATRSLREKCGLKLLVPGVTRWNSLCMTYDHLLEIQQSVDEVCIERNWATLGELYEKIEAVCVLLRPFLNFTNFLQGEKYPTTLSVIPTILSLLLEIESPEPIDRWHLLGDVPTLLAAEVRDRFSPVIGYQQTGASFDSTYLVATFFDPNTAYLLSKSEQKLARRELLIMMYKGDENEVNSIDLSEPSPTPSSPFVSRFTRLARVATVTHRLEEMVESRTDGEEVNS</sequence>
<dbReference type="InterPro" id="IPR012337">
    <property type="entry name" value="RNaseH-like_sf"/>
</dbReference>
<accession>A0A914VC79</accession>
<protein>
    <submittedName>
        <fullName evidence="2">Uncharacterized protein</fullName>
    </submittedName>
</protein>
<organism evidence="1 2">
    <name type="scientific">Plectus sambesii</name>
    <dbReference type="NCBI Taxonomy" id="2011161"/>
    <lineage>
        <taxon>Eukaryota</taxon>
        <taxon>Metazoa</taxon>
        <taxon>Ecdysozoa</taxon>
        <taxon>Nematoda</taxon>
        <taxon>Chromadorea</taxon>
        <taxon>Plectida</taxon>
        <taxon>Plectina</taxon>
        <taxon>Plectoidea</taxon>
        <taxon>Plectidae</taxon>
        <taxon>Plectus</taxon>
    </lineage>
</organism>